<dbReference type="Gene3D" id="3.90.210.10">
    <property type="entry name" value="Heat-Labile Enterotoxin, subunit A"/>
    <property type="match status" value="1"/>
</dbReference>
<keyword evidence="3" id="KW-0843">Virulence</keyword>
<evidence type="ECO:0000256" key="3">
    <source>
        <dbReference type="ARBA" id="ARBA00023026"/>
    </source>
</evidence>
<dbReference type="AlphaFoldDB" id="A0A0F7ZJV0"/>
<evidence type="ECO:0008006" key="9">
    <source>
        <dbReference type="Google" id="ProtNLM"/>
    </source>
</evidence>
<dbReference type="OrthoDB" id="4922995at2759"/>
<keyword evidence="4" id="KW-1015">Disulfide bond</keyword>
<dbReference type="SUPFAM" id="SSF56399">
    <property type="entry name" value="ADP-ribosylation"/>
    <property type="match status" value="1"/>
</dbReference>
<feature type="compositionally biased region" description="Polar residues" evidence="5">
    <location>
        <begin position="462"/>
        <end position="472"/>
    </location>
</feature>
<reference evidence="7 8" key="1">
    <citation type="journal article" date="2014" name="Genome Biol. Evol.">
        <title>Comparative genomics and transcriptomics analyses reveal divergent lifestyle features of nematode endoparasitic fungus Hirsutella minnesotensis.</title>
        <authorList>
            <person name="Lai Y."/>
            <person name="Liu K."/>
            <person name="Zhang X."/>
            <person name="Zhang X."/>
            <person name="Li K."/>
            <person name="Wang N."/>
            <person name="Shu C."/>
            <person name="Wu Y."/>
            <person name="Wang C."/>
            <person name="Bushley K.E."/>
            <person name="Xiang M."/>
            <person name="Liu X."/>
        </authorList>
    </citation>
    <scope>NUCLEOTIDE SEQUENCE [LARGE SCALE GENOMIC DNA]</scope>
    <source>
        <strain evidence="7 8">3608</strain>
    </source>
</reference>
<evidence type="ECO:0000256" key="6">
    <source>
        <dbReference type="SAM" id="SignalP"/>
    </source>
</evidence>
<organism evidence="7 8">
    <name type="scientific">Hirsutella minnesotensis 3608</name>
    <dbReference type="NCBI Taxonomy" id="1043627"/>
    <lineage>
        <taxon>Eukaryota</taxon>
        <taxon>Fungi</taxon>
        <taxon>Dikarya</taxon>
        <taxon>Ascomycota</taxon>
        <taxon>Pezizomycotina</taxon>
        <taxon>Sordariomycetes</taxon>
        <taxon>Hypocreomycetidae</taxon>
        <taxon>Hypocreales</taxon>
        <taxon>Ophiocordycipitaceae</taxon>
        <taxon>Hirsutella</taxon>
    </lineage>
</organism>
<keyword evidence="8" id="KW-1185">Reference proteome</keyword>
<accession>A0A0F7ZJV0</accession>
<dbReference type="Proteomes" id="UP000054481">
    <property type="component" value="Unassembled WGS sequence"/>
</dbReference>
<evidence type="ECO:0000313" key="8">
    <source>
        <dbReference type="Proteomes" id="UP000054481"/>
    </source>
</evidence>
<dbReference type="EMBL" id="KQ030523">
    <property type="protein sequence ID" value="KJZ74701.1"/>
    <property type="molecule type" value="Genomic_DNA"/>
</dbReference>
<evidence type="ECO:0000313" key="7">
    <source>
        <dbReference type="EMBL" id="KJZ74701.1"/>
    </source>
</evidence>
<evidence type="ECO:0000256" key="1">
    <source>
        <dbReference type="ARBA" id="ARBA00022656"/>
    </source>
</evidence>
<feature type="region of interest" description="Disordered" evidence="5">
    <location>
        <begin position="454"/>
        <end position="474"/>
    </location>
</feature>
<feature type="chain" id="PRO_5002525777" description="Enterotoxin" evidence="6">
    <location>
        <begin position="26"/>
        <end position="592"/>
    </location>
</feature>
<dbReference type="InterPro" id="IPR001144">
    <property type="entry name" value="Enterotoxin_A"/>
</dbReference>
<feature type="compositionally biased region" description="Low complexity" evidence="5">
    <location>
        <begin position="301"/>
        <end position="315"/>
    </location>
</feature>
<gene>
    <name evidence="7" type="ORF">HIM_05818</name>
</gene>
<evidence type="ECO:0000256" key="4">
    <source>
        <dbReference type="ARBA" id="ARBA00023157"/>
    </source>
</evidence>
<dbReference type="GO" id="GO:0090729">
    <property type="term" value="F:toxin activity"/>
    <property type="evidence" value="ECO:0007669"/>
    <property type="project" value="UniProtKB-KW"/>
</dbReference>
<protein>
    <recommendedName>
        <fullName evidence="9">Enterotoxin</fullName>
    </recommendedName>
</protein>
<name>A0A0F7ZJV0_9HYPO</name>
<sequence length="592" mass="64857">MRAPWTYWVLSFLWSLLLLNNSVLASPFNQTLLDAFEHFESKRQAGQASVIPKYVFRGVGPGMTPEKVKLMGGLFPNNRNPASLDSDAYRLTYHLDDAENDFGKNSAYASASSSIDVATYFAKKGGWVYTIKTTPNMVPIASSVYHNKFPWEREYAALGGIKFEQILECAYIPKDSTIEIPEKPDFKSNPVEDVSQNMEKYRQLLKDGQLLLRNEEITYNQEYESQTASAGQPQLAGYIPGVDLEALESELYRSIDAQKPAWKYAREFLKSIGKPNGWSARFPLFRFPAHAEAIKQEEQEAQQGTSQGAATTEGTSTGEVVADVLYEMSPVKPFADLVDAIRSDREVPVNEWLGILGEVGLEVLAWTPTPAAPGIRALKFARAGFKASEAIKKGIKIARGTSRAVKAAERISTGLDKKLNTVEVKVPTSPAGASAPASEVNAAVQPVSKIAKAASEAKVPKTPSSAPGTSKTSAEDLDRMMEQLEGIKVPDDPVVPVMIEVVKEAGKKIKKPTPAIAERSTVSPAEKLAIHLENLQAAQKNESQVPLEDLNGILEAVEEKLRLASGQPEVESFLDNELLWGMLVDKFDEPIN</sequence>
<dbReference type="Pfam" id="PF01375">
    <property type="entry name" value="Enterotoxin_a"/>
    <property type="match status" value="1"/>
</dbReference>
<evidence type="ECO:0000256" key="2">
    <source>
        <dbReference type="ARBA" id="ARBA00022729"/>
    </source>
</evidence>
<keyword evidence="1" id="KW-0800">Toxin</keyword>
<feature type="signal peptide" evidence="6">
    <location>
        <begin position="1"/>
        <end position="25"/>
    </location>
</feature>
<feature type="region of interest" description="Disordered" evidence="5">
    <location>
        <begin position="295"/>
        <end position="315"/>
    </location>
</feature>
<keyword evidence="2 6" id="KW-0732">Signal</keyword>
<evidence type="ECO:0000256" key="5">
    <source>
        <dbReference type="SAM" id="MobiDB-lite"/>
    </source>
</evidence>
<proteinExistence type="predicted"/>